<feature type="transmembrane region" description="Helical" evidence="6">
    <location>
        <begin position="48"/>
        <end position="68"/>
    </location>
</feature>
<feature type="transmembrane region" description="Helical" evidence="6">
    <location>
        <begin position="214"/>
        <end position="232"/>
    </location>
</feature>
<organism evidence="8">
    <name type="scientific">marine metagenome</name>
    <dbReference type="NCBI Taxonomy" id="408172"/>
    <lineage>
        <taxon>unclassified sequences</taxon>
        <taxon>metagenomes</taxon>
        <taxon>ecological metagenomes</taxon>
    </lineage>
</organism>
<dbReference type="PANTHER" id="PTHR30294:SF29">
    <property type="entry name" value="MULTIDRUG ABC TRANSPORTER PERMEASE YBHS-RELATED"/>
    <property type="match status" value="1"/>
</dbReference>
<dbReference type="AlphaFoldDB" id="A0A382P2Z1"/>
<feature type="transmembrane region" description="Helical" evidence="6">
    <location>
        <begin position="100"/>
        <end position="124"/>
    </location>
</feature>
<protein>
    <recommendedName>
        <fullName evidence="7">ABC-2 type transporter transmembrane domain-containing protein</fullName>
    </recommendedName>
</protein>
<dbReference type="PANTHER" id="PTHR30294">
    <property type="entry name" value="MEMBRANE COMPONENT OF ABC TRANSPORTER YHHJ-RELATED"/>
    <property type="match status" value="1"/>
</dbReference>
<keyword evidence="4 6" id="KW-1133">Transmembrane helix</keyword>
<proteinExistence type="predicted"/>
<evidence type="ECO:0000256" key="2">
    <source>
        <dbReference type="ARBA" id="ARBA00022475"/>
    </source>
</evidence>
<feature type="transmembrane region" description="Helical" evidence="6">
    <location>
        <begin position="136"/>
        <end position="154"/>
    </location>
</feature>
<dbReference type="InterPro" id="IPR051449">
    <property type="entry name" value="ABC-2_transporter_component"/>
</dbReference>
<evidence type="ECO:0000313" key="8">
    <source>
        <dbReference type="EMBL" id="SVC66965.1"/>
    </source>
</evidence>
<evidence type="ECO:0000256" key="3">
    <source>
        <dbReference type="ARBA" id="ARBA00022692"/>
    </source>
</evidence>
<keyword evidence="2" id="KW-1003">Cell membrane</keyword>
<dbReference type="EMBL" id="UINC01104077">
    <property type="protein sequence ID" value="SVC66965.1"/>
    <property type="molecule type" value="Genomic_DNA"/>
</dbReference>
<name>A0A382P2Z1_9ZZZZ</name>
<evidence type="ECO:0000256" key="5">
    <source>
        <dbReference type="ARBA" id="ARBA00023136"/>
    </source>
</evidence>
<keyword evidence="5 6" id="KW-0472">Membrane</keyword>
<gene>
    <name evidence="8" type="ORF">METZ01_LOCUS319819</name>
</gene>
<keyword evidence="3 6" id="KW-0812">Transmembrane</keyword>
<feature type="domain" description="ABC-2 type transporter transmembrane" evidence="7">
    <location>
        <begin position="45"/>
        <end position="176"/>
    </location>
</feature>
<evidence type="ECO:0000256" key="4">
    <source>
        <dbReference type="ARBA" id="ARBA00022989"/>
    </source>
</evidence>
<dbReference type="InterPro" id="IPR013525">
    <property type="entry name" value="ABC2_TM"/>
</dbReference>
<sequence>VSPIAYVLFVFFALLFGFFYISSLNFMLQVSSMGPEMGGPQTVNINEFMIRPLFGNTAIILLFLLPMLTMRAYAEETRSGTMELLLTSPLSDLQIIMGKFLGAIALYGTMLALTLVHVGVLFWYGEPEWRPLLSGYLGLLLMGGSFISIGLAISSMTKNQIVAGVATFAVCLLFWIINWIGDASGTTAQAVLSYLSILEHFDDFAKGVIDTTHVTYYLSFIALGLFLTAKSLDTQRWNG</sequence>
<evidence type="ECO:0000259" key="7">
    <source>
        <dbReference type="Pfam" id="PF12698"/>
    </source>
</evidence>
<dbReference type="Pfam" id="PF12698">
    <property type="entry name" value="ABC2_membrane_3"/>
    <property type="match status" value="1"/>
</dbReference>
<feature type="non-terminal residue" evidence="8">
    <location>
        <position position="1"/>
    </location>
</feature>
<feature type="transmembrane region" description="Helical" evidence="6">
    <location>
        <begin position="161"/>
        <end position="181"/>
    </location>
</feature>
<reference evidence="8" key="1">
    <citation type="submission" date="2018-05" db="EMBL/GenBank/DDBJ databases">
        <authorList>
            <person name="Lanie J.A."/>
            <person name="Ng W.-L."/>
            <person name="Kazmierczak K.M."/>
            <person name="Andrzejewski T.M."/>
            <person name="Davidsen T.M."/>
            <person name="Wayne K.J."/>
            <person name="Tettelin H."/>
            <person name="Glass J.I."/>
            <person name="Rusch D."/>
            <person name="Podicherti R."/>
            <person name="Tsui H.-C.T."/>
            <person name="Winkler M.E."/>
        </authorList>
    </citation>
    <scope>NUCLEOTIDE SEQUENCE</scope>
</reference>
<evidence type="ECO:0000256" key="1">
    <source>
        <dbReference type="ARBA" id="ARBA00004651"/>
    </source>
</evidence>
<accession>A0A382P2Z1</accession>
<feature type="transmembrane region" description="Helical" evidence="6">
    <location>
        <begin position="7"/>
        <end position="28"/>
    </location>
</feature>
<dbReference type="GO" id="GO:0005886">
    <property type="term" value="C:plasma membrane"/>
    <property type="evidence" value="ECO:0007669"/>
    <property type="project" value="UniProtKB-SubCell"/>
</dbReference>
<evidence type="ECO:0000256" key="6">
    <source>
        <dbReference type="SAM" id="Phobius"/>
    </source>
</evidence>
<dbReference type="GO" id="GO:0140359">
    <property type="term" value="F:ABC-type transporter activity"/>
    <property type="evidence" value="ECO:0007669"/>
    <property type="project" value="InterPro"/>
</dbReference>
<comment type="subcellular location">
    <subcellularLocation>
        <location evidence="1">Cell membrane</location>
        <topology evidence="1">Multi-pass membrane protein</topology>
    </subcellularLocation>
</comment>